<dbReference type="EMBL" id="LT622865">
    <property type="protein sequence ID" value="SCW21669.1"/>
    <property type="molecule type" value="Genomic_DNA"/>
</dbReference>
<reference evidence="1" key="1">
    <citation type="submission" date="2016-10" db="EMBL/GenBank/DDBJ databases">
        <title>Chloroplast genomes as a tool to resolve red algal phylogenies: a case study in the Nemaliales.</title>
        <authorList>
            <person name="Costa J.F."/>
            <person name="Lin S.M."/>
            <person name="Macaya E.C."/>
            <person name="Fernandez-Garcia C."/>
            <person name="Verbruggen H."/>
        </authorList>
    </citation>
    <scope>NUCLEOTIDE SEQUENCE</scope>
    <source>
        <strain evidence="1">JFC0074</strain>
    </source>
</reference>
<dbReference type="GeneID" id="29998797"/>
<proteinExistence type="predicted"/>
<reference evidence="1" key="2">
    <citation type="submission" date="2016-10" db="EMBL/GenBank/DDBJ databases">
        <authorList>
            <person name="de Groot N.N."/>
        </authorList>
    </citation>
    <scope>NUCLEOTIDE SEQUENCE</scope>
    <source>
        <strain evidence="1">JFC0074</strain>
    </source>
</reference>
<organism evidence="1">
    <name type="scientific">Galaxaura rugosa</name>
    <dbReference type="NCBI Taxonomy" id="268570"/>
    <lineage>
        <taxon>Eukaryota</taxon>
        <taxon>Rhodophyta</taxon>
        <taxon>Florideophyceae</taxon>
        <taxon>Nemaliophycidae</taxon>
        <taxon>Nemaliales</taxon>
        <taxon>Galaxauraceae</taxon>
        <taxon>Galaxaura</taxon>
    </lineage>
</organism>
<dbReference type="Gene3D" id="3.60.15.10">
    <property type="entry name" value="Ribonuclease Z/Hydroxyacylglutathione hydrolase-like"/>
    <property type="match status" value="1"/>
</dbReference>
<keyword evidence="1" id="KW-0934">Plastid</keyword>
<dbReference type="RefSeq" id="YP_009313415.1">
    <property type="nucleotide sequence ID" value="NC_031657.1"/>
</dbReference>
<dbReference type="PANTHER" id="PTHR46018:SF2">
    <property type="entry name" value="ZINC PHOSPHODIESTERASE ELAC PROTEIN 1"/>
    <property type="match status" value="1"/>
</dbReference>
<name>A0A1G4NT33_9FLOR</name>
<evidence type="ECO:0000313" key="1">
    <source>
        <dbReference type="EMBL" id="SCW21669.1"/>
    </source>
</evidence>
<keyword evidence="1" id="KW-0150">Chloroplast</keyword>
<gene>
    <name evidence="1" type="primary">rnz</name>
    <name evidence="1" type="ORF">JFC0074_19</name>
</gene>
<dbReference type="GO" id="GO:0042781">
    <property type="term" value="F:3'-tRNA processing endoribonuclease activity"/>
    <property type="evidence" value="ECO:0007669"/>
    <property type="project" value="TreeGrafter"/>
</dbReference>
<protein>
    <submittedName>
        <fullName evidence="1">Ribonuclease Z</fullName>
    </submittedName>
</protein>
<dbReference type="PANTHER" id="PTHR46018">
    <property type="entry name" value="ZINC PHOSPHODIESTERASE ELAC PROTEIN 1"/>
    <property type="match status" value="1"/>
</dbReference>
<sequence>MLNNSLSFLIKSSITAQVWLFNCPEGCQNILIQNQIKIQHINNIILTNLDIDNISGLMGLLSSLSLSCHIQHINIYGPPGIFEYLQLARKYSQTTFRYSLKIHIINYNKYQLNILHILHAKPQDIYKHTFMYSFIEKERVGRFQLYKANNIYKIEPGSIYAYLKHQKKCIMPDGLIVSGKYFTHEYMIGIKLLYSDKLNAMRKSVESIRKITQLIYN</sequence>
<geneLocation type="chloroplast" evidence="1"/>
<accession>A0A1G4NT33</accession>
<dbReference type="SUPFAM" id="SSF56281">
    <property type="entry name" value="Metallo-hydrolase/oxidoreductase"/>
    <property type="match status" value="1"/>
</dbReference>
<dbReference type="InterPro" id="IPR036866">
    <property type="entry name" value="RibonucZ/Hydroxyglut_hydro"/>
</dbReference>
<dbReference type="AlphaFoldDB" id="A0A1G4NT33"/>